<evidence type="ECO:0000256" key="7">
    <source>
        <dbReference type="ARBA" id="ARBA00022989"/>
    </source>
</evidence>
<dbReference type="AlphaFoldDB" id="A0A1T4LW00"/>
<dbReference type="PANTHER" id="PTHR30183">
    <property type="entry name" value="MOLYBDENUM TRANSPORT SYSTEM PERMEASE PROTEIN MODB"/>
    <property type="match status" value="1"/>
</dbReference>
<evidence type="ECO:0000256" key="4">
    <source>
        <dbReference type="ARBA" id="ARBA00022475"/>
    </source>
</evidence>
<dbReference type="InterPro" id="IPR000515">
    <property type="entry name" value="MetI-like"/>
</dbReference>
<comment type="function">
    <text evidence="10">Part of the binding-protein-dependent transport system for molybdenum; probably responsible for the translocation of the substrate across the membrane.</text>
</comment>
<feature type="transmembrane region" description="Helical" evidence="9">
    <location>
        <begin position="83"/>
        <end position="108"/>
    </location>
</feature>
<comment type="similarity">
    <text evidence="2 10">Belongs to the binding-protein-dependent transport system permease family. CysTW subfamily.</text>
</comment>
<name>A0A1T4LW00_9FIRM</name>
<gene>
    <name evidence="12" type="ORF">SAMN02745973_01104</name>
</gene>
<evidence type="ECO:0000256" key="9">
    <source>
        <dbReference type="RuleBase" id="RU363032"/>
    </source>
</evidence>
<keyword evidence="13" id="KW-1185">Reference proteome</keyword>
<dbReference type="OrthoDB" id="9795403at2"/>
<reference evidence="12 13" key="1">
    <citation type="submission" date="2017-02" db="EMBL/GenBank/DDBJ databases">
        <authorList>
            <person name="Peterson S.W."/>
        </authorList>
    </citation>
    <scope>NUCLEOTIDE SEQUENCE [LARGE SCALE GENOMIC DNA]</scope>
    <source>
        <strain evidence="12 13">DSM 15102</strain>
    </source>
</reference>
<dbReference type="Gene3D" id="1.10.3720.10">
    <property type="entry name" value="MetI-like"/>
    <property type="match status" value="1"/>
</dbReference>
<dbReference type="Pfam" id="PF00528">
    <property type="entry name" value="BPD_transp_1"/>
    <property type="match status" value="1"/>
</dbReference>
<evidence type="ECO:0000256" key="2">
    <source>
        <dbReference type="ARBA" id="ARBA00007069"/>
    </source>
</evidence>
<evidence type="ECO:0000256" key="1">
    <source>
        <dbReference type="ARBA" id="ARBA00004651"/>
    </source>
</evidence>
<evidence type="ECO:0000256" key="6">
    <source>
        <dbReference type="ARBA" id="ARBA00022692"/>
    </source>
</evidence>
<accession>A0A1T4LW00</accession>
<feature type="transmembrane region" description="Helical" evidence="9">
    <location>
        <begin position="40"/>
        <end position="63"/>
    </location>
</feature>
<evidence type="ECO:0000313" key="12">
    <source>
        <dbReference type="EMBL" id="SJZ58852.1"/>
    </source>
</evidence>
<dbReference type="InterPro" id="IPR011867">
    <property type="entry name" value="ModB_ABC"/>
</dbReference>
<keyword evidence="6 9" id="KW-0812">Transmembrane</keyword>
<dbReference type="PROSITE" id="PS50928">
    <property type="entry name" value="ABC_TM1"/>
    <property type="match status" value="1"/>
</dbReference>
<organism evidence="12 13">
    <name type="scientific">Garciella nitratireducens DSM 15102</name>
    <dbReference type="NCBI Taxonomy" id="1121911"/>
    <lineage>
        <taxon>Bacteria</taxon>
        <taxon>Bacillati</taxon>
        <taxon>Bacillota</taxon>
        <taxon>Clostridia</taxon>
        <taxon>Eubacteriales</taxon>
        <taxon>Eubacteriaceae</taxon>
        <taxon>Garciella</taxon>
    </lineage>
</organism>
<dbReference type="CDD" id="cd06261">
    <property type="entry name" value="TM_PBP2"/>
    <property type="match status" value="1"/>
</dbReference>
<comment type="subcellular location">
    <subcellularLocation>
        <location evidence="1 9">Cell membrane</location>
        <topology evidence="1 9">Multi-pass membrane protein</topology>
    </subcellularLocation>
</comment>
<keyword evidence="4 10" id="KW-1003">Cell membrane</keyword>
<keyword evidence="8 9" id="KW-0472">Membrane</keyword>
<protein>
    <recommendedName>
        <fullName evidence="10">Molybdenum transport system permease</fullName>
    </recommendedName>
</protein>
<dbReference type="SUPFAM" id="SSF161098">
    <property type="entry name" value="MetI-like"/>
    <property type="match status" value="1"/>
</dbReference>
<dbReference type="GO" id="GO:0015098">
    <property type="term" value="F:molybdate ion transmembrane transporter activity"/>
    <property type="evidence" value="ECO:0007669"/>
    <property type="project" value="UniProtKB-UniRule"/>
</dbReference>
<keyword evidence="3 9" id="KW-0813">Transport</keyword>
<feature type="domain" description="ABC transmembrane type-1" evidence="11">
    <location>
        <begin position="6"/>
        <end position="208"/>
    </location>
</feature>
<feature type="transmembrane region" description="Helical" evidence="9">
    <location>
        <begin position="129"/>
        <end position="151"/>
    </location>
</feature>
<evidence type="ECO:0000256" key="10">
    <source>
        <dbReference type="RuleBase" id="RU365097"/>
    </source>
</evidence>
<proteinExistence type="inferred from homology"/>
<dbReference type="InterPro" id="IPR035906">
    <property type="entry name" value="MetI-like_sf"/>
</dbReference>
<evidence type="ECO:0000313" key="13">
    <source>
        <dbReference type="Proteomes" id="UP000196365"/>
    </source>
</evidence>
<evidence type="ECO:0000256" key="5">
    <source>
        <dbReference type="ARBA" id="ARBA00022505"/>
    </source>
</evidence>
<feature type="transmembrane region" description="Helical" evidence="9">
    <location>
        <begin position="190"/>
        <end position="211"/>
    </location>
</feature>
<evidence type="ECO:0000259" key="11">
    <source>
        <dbReference type="PROSITE" id="PS50928"/>
    </source>
</evidence>
<keyword evidence="5 10" id="KW-0500">Molybdenum</keyword>
<feature type="transmembrane region" description="Helical" evidence="9">
    <location>
        <begin position="6"/>
        <end position="28"/>
    </location>
</feature>
<keyword evidence="7 9" id="KW-1133">Transmembrane helix</keyword>
<dbReference type="Proteomes" id="UP000196365">
    <property type="component" value="Unassembled WGS sequence"/>
</dbReference>
<dbReference type="GO" id="GO:0005886">
    <property type="term" value="C:plasma membrane"/>
    <property type="evidence" value="ECO:0007669"/>
    <property type="project" value="UniProtKB-SubCell"/>
</dbReference>
<evidence type="ECO:0000256" key="8">
    <source>
        <dbReference type="ARBA" id="ARBA00023136"/>
    </source>
</evidence>
<dbReference type="RefSeq" id="WP_087678555.1">
    <property type="nucleotide sequence ID" value="NZ_FUWV01000005.1"/>
</dbReference>
<dbReference type="PANTHER" id="PTHR30183:SF3">
    <property type="entry name" value="MOLYBDENUM TRANSPORT SYSTEM PERMEASE PROTEIN MODB"/>
    <property type="match status" value="1"/>
</dbReference>
<dbReference type="EMBL" id="FUWV01000005">
    <property type="protein sequence ID" value="SJZ58852.1"/>
    <property type="molecule type" value="Genomic_DNA"/>
</dbReference>
<dbReference type="NCBIfam" id="TIGR02141">
    <property type="entry name" value="modB_ABC"/>
    <property type="match status" value="1"/>
</dbReference>
<evidence type="ECO:0000256" key="3">
    <source>
        <dbReference type="ARBA" id="ARBA00022448"/>
    </source>
</evidence>
<sequence length="221" mass="25048">MDYSPLIISLRTSLTATFLAFLLGLFAASKVRKLKRFRGFFDGIFTLPMVLPPTVLGFFLLLFLGKNSIVGKVLYSFHIEMIFSWEATVLAATTVAFPLVYRTVLSAFDQLDENMIYAAQTLGMRDLKIFWKIIIPNSLSGILGGTIMAFARALGEFGATMMIAGNIHGKTQTIPIAIYTAVQSGDRITAYKWTLIIMIFSFVMMMWMNYFNHHQRQKRLR</sequence>